<protein>
    <submittedName>
        <fullName evidence="7">Glycoside hydrolase family 9 protein</fullName>
    </submittedName>
</protein>
<sequence>MRKSILFYIFFTAKLLTAQPGAVSEHLKVDQFGYLPDMQKICVINNPQAGFDFIAGDLYTPGATLQLRNATTNALVFSGPATSWHGGATYDQSGDKAWWFDFSSVTTNGSYYVYDPTNNKHSYYFDIKPDVYSDVMKQAMRMFYYQRSGFAKTAPYAGVWSDGASHLHTQQDLDCRLVTNPIASTSRNLRGGWFDAGDYNKYVNFAYEPIHDILFAYIERPGVWADNYNIPESGNGVPDVLDEVKWELDWLRRMQESNGSVLMKVSVTDFTAASPPSADVGFRRYGPAQASSTRCAASMYAMGALAFQQSGIPSLQPYADTLKTAAINAWNWLVANPGFSAYNNAGFQSANPEISNYQQTSAQIGAAVILYALTSQATYKTYVETNYTQIQPMQWTFWYPWESIIQDLLLYYSSLPGVTTSVKNAIRNSFISAMAGNSHLLPAYTNTSCAYRAFMNDGDNTWGSNRPRGHTGLIFYNYVQYHLAADTVPYRNAATGYINFLHGVNPISRVMLTNMYTTGAEKCANEMYHSWFADGTNYDNALTSLYGPAPAYQTGGFNPNYQPDPSYGGTIVPPQNQPSLKSYKDWNTSWPEDSWEITETSISNQGSYIKLLSKFIPQLNSCNHTVTNGGDQGPGTLRDVLACVNAGDTIRLQLAAGDSIKLTSTQINFTKNITILNMQAGNAKIYCGYGGVGINISAGVTLNLHDLSFRGIGSNLLWNTGTLNLHNVIIHKSGLSMQPLVNMSQARVYGSVNVVN</sequence>
<evidence type="ECO:0000256" key="1">
    <source>
        <dbReference type="ARBA" id="ARBA00007072"/>
    </source>
</evidence>
<keyword evidence="3" id="KW-0624">Polysaccharide degradation</keyword>
<evidence type="ECO:0000256" key="3">
    <source>
        <dbReference type="ARBA" id="ARBA00023326"/>
    </source>
</evidence>
<comment type="similarity">
    <text evidence="1">Belongs to the glycosyl hydrolase 9 (cellulase E) family.</text>
</comment>
<evidence type="ECO:0000259" key="6">
    <source>
        <dbReference type="Pfam" id="PF02927"/>
    </source>
</evidence>
<dbReference type="Gene3D" id="2.60.40.10">
    <property type="entry name" value="Immunoglobulins"/>
    <property type="match status" value="1"/>
</dbReference>
<dbReference type="Pfam" id="PF00759">
    <property type="entry name" value="Glyco_hydro_9"/>
    <property type="match status" value="1"/>
</dbReference>
<proteinExistence type="inferred from homology"/>
<feature type="signal peptide" evidence="4">
    <location>
        <begin position="1"/>
        <end position="18"/>
    </location>
</feature>
<reference evidence="7 8" key="1">
    <citation type="submission" date="2020-10" db="EMBL/GenBank/DDBJ databases">
        <title>Connecting structure to function with the recovery of over 1000 high-quality activated sludge metagenome-assembled genomes encoding full-length rRNA genes using long-read sequencing.</title>
        <authorList>
            <person name="Singleton C.M."/>
            <person name="Petriglieri F."/>
            <person name="Kristensen J.M."/>
            <person name="Kirkegaard R.H."/>
            <person name="Michaelsen T.Y."/>
            <person name="Andersen M.H."/>
            <person name="Karst S.M."/>
            <person name="Dueholm M.S."/>
            <person name="Nielsen P.H."/>
            <person name="Albertsen M."/>
        </authorList>
    </citation>
    <scope>NUCLEOTIDE SEQUENCE [LARGE SCALE GENOMIC DNA]</scope>
    <source>
        <strain evidence="7">Ribe_18-Q3-R11-54_MAXAC.273</strain>
    </source>
</reference>
<comment type="caution">
    <text evidence="7">The sequence shown here is derived from an EMBL/GenBank/DDBJ whole genome shotgun (WGS) entry which is preliminary data.</text>
</comment>
<dbReference type="InterPro" id="IPR004197">
    <property type="entry name" value="Cellulase_Ig-like"/>
</dbReference>
<dbReference type="EMBL" id="JADKGY010000006">
    <property type="protein sequence ID" value="MBK9982296.1"/>
    <property type="molecule type" value="Genomic_DNA"/>
</dbReference>
<dbReference type="SUPFAM" id="SSF51126">
    <property type="entry name" value="Pectin lyase-like"/>
    <property type="match status" value="1"/>
</dbReference>
<evidence type="ECO:0000313" key="7">
    <source>
        <dbReference type="EMBL" id="MBK9982296.1"/>
    </source>
</evidence>
<dbReference type="InterPro" id="IPR008928">
    <property type="entry name" value="6-hairpin_glycosidase_sf"/>
</dbReference>
<evidence type="ECO:0000256" key="4">
    <source>
        <dbReference type="SAM" id="SignalP"/>
    </source>
</evidence>
<dbReference type="Gene3D" id="1.50.10.10">
    <property type="match status" value="1"/>
</dbReference>
<dbReference type="AlphaFoldDB" id="A0A9D7SUG9"/>
<dbReference type="Pfam" id="PF02927">
    <property type="entry name" value="CelD_N"/>
    <property type="match status" value="1"/>
</dbReference>
<evidence type="ECO:0000313" key="8">
    <source>
        <dbReference type="Proteomes" id="UP000808337"/>
    </source>
</evidence>
<dbReference type="InterPro" id="IPR012341">
    <property type="entry name" value="6hp_glycosidase-like_sf"/>
</dbReference>
<dbReference type="InterPro" id="IPR013783">
    <property type="entry name" value="Ig-like_fold"/>
</dbReference>
<evidence type="ECO:0000256" key="2">
    <source>
        <dbReference type="ARBA" id="ARBA00023277"/>
    </source>
</evidence>
<evidence type="ECO:0000259" key="5">
    <source>
        <dbReference type="Pfam" id="PF00759"/>
    </source>
</evidence>
<accession>A0A9D7SUG9</accession>
<dbReference type="SUPFAM" id="SSF48208">
    <property type="entry name" value="Six-hairpin glycosidases"/>
    <property type="match status" value="1"/>
</dbReference>
<dbReference type="Proteomes" id="UP000808337">
    <property type="component" value="Unassembled WGS sequence"/>
</dbReference>
<dbReference type="GO" id="GO:0000272">
    <property type="term" value="P:polysaccharide catabolic process"/>
    <property type="evidence" value="ECO:0007669"/>
    <property type="project" value="UniProtKB-KW"/>
</dbReference>
<dbReference type="InterPro" id="IPR014756">
    <property type="entry name" value="Ig_E-set"/>
</dbReference>
<gene>
    <name evidence="7" type="ORF">IPP15_07710</name>
</gene>
<dbReference type="InterPro" id="IPR011050">
    <property type="entry name" value="Pectin_lyase_fold/virulence"/>
</dbReference>
<feature type="domain" description="Cellulase Ig-like" evidence="6">
    <location>
        <begin position="24"/>
        <end position="113"/>
    </location>
</feature>
<dbReference type="InterPro" id="IPR001701">
    <property type="entry name" value="Glyco_hydro_9"/>
</dbReference>
<dbReference type="GO" id="GO:0008810">
    <property type="term" value="F:cellulase activity"/>
    <property type="evidence" value="ECO:0007669"/>
    <property type="project" value="InterPro"/>
</dbReference>
<feature type="chain" id="PRO_5038932944" evidence="4">
    <location>
        <begin position="19"/>
        <end position="756"/>
    </location>
</feature>
<keyword evidence="4" id="KW-0732">Signal</keyword>
<feature type="domain" description="Glycoside hydrolase family 9" evidence="5">
    <location>
        <begin position="132"/>
        <end position="605"/>
    </location>
</feature>
<name>A0A9D7SUG9_9BACT</name>
<keyword evidence="2" id="KW-0119">Carbohydrate metabolism</keyword>
<keyword evidence="7" id="KW-0378">Hydrolase</keyword>
<organism evidence="7 8">
    <name type="scientific">Candidatus Opimibacter skivensis</name>
    <dbReference type="NCBI Taxonomy" id="2982028"/>
    <lineage>
        <taxon>Bacteria</taxon>
        <taxon>Pseudomonadati</taxon>
        <taxon>Bacteroidota</taxon>
        <taxon>Saprospiria</taxon>
        <taxon>Saprospirales</taxon>
        <taxon>Saprospiraceae</taxon>
        <taxon>Candidatus Opimibacter</taxon>
    </lineage>
</organism>
<dbReference type="CDD" id="cd02850">
    <property type="entry name" value="E_set_Cellulase_N"/>
    <property type="match status" value="1"/>
</dbReference>
<dbReference type="SUPFAM" id="SSF81296">
    <property type="entry name" value="E set domains"/>
    <property type="match status" value="1"/>
</dbReference>